<dbReference type="PANTHER" id="PTHR21461:SF8">
    <property type="entry name" value="DOLICHYL-PHOSPHATE-MANNOSE--PROTEIN MANNOSYLTRANSFERASE-RELATED"/>
    <property type="match status" value="1"/>
</dbReference>
<dbReference type="Pfam" id="PF01697">
    <property type="entry name" value="Glyco_transf_92"/>
    <property type="match status" value="1"/>
</dbReference>
<dbReference type="Proteomes" id="UP001152747">
    <property type="component" value="Unassembled WGS sequence"/>
</dbReference>
<dbReference type="GO" id="GO:0016020">
    <property type="term" value="C:membrane"/>
    <property type="evidence" value="ECO:0007669"/>
    <property type="project" value="UniProtKB-SubCell"/>
</dbReference>
<evidence type="ECO:0000313" key="11">
    <source>
        <dbReference type="Proteomes" id="UP001152747"/>
    </source>
</evidence>
<dbReference type="PANTHER" id="PTHR21461">
    <property type="entry name" value="GLYCOSYLTRANSFERASE FAMILY 92 PROTEIN"/>
    <property type="match status" value="1"/>
</dbReference>
<evidence type="ECO:0000256" key="2">
    <source>
        <dbReference type="ARBA" id="ARBA00007647"/>
    </source>
</evidence>
<dbReference type="GO" id="GO:0016757">
    <property type="term" value="F:glycosyltransferase activity"/>
    <property type="evidence" value="ECO:0007669"/>
    <property type="project" value="UniProtKB-UniRule"/>
</dbReference>
<evidence type="ECO:0000256" key="7">
    <source>
        <dbReference type="ARBA" id="ARBA00023136"/>
    </source>
</evidence>
<comment type="caution">
    <text evidence="10">The sequence shown here is derived from an EMBL/GenBank/DDBJ whole genome shotgun (WGS) entry which is preliminary data.</text>
</comment>
<keyword evidence="4 8" id="KW-0808">Transferase</keyword>
<sequence>MFNTYRLYLVLLLTLFIFSIILFLNKNQNEKSSYFGIVIENQNKTNPVDFFLAVEPYHYFMNRTVGRIYHDDYYDSDKCQIEDWNTIETDKIPNEDYHQYLMSIDWGKDLLNKSPSPLAAFAYSDYIAVTLTSERTVSHKVYCRYYDCKMKEMIGKHFVSRNFPRSTVFCARQKGAVYISVTDNLEDVAEFPIRIVRRDAKKPPHYLTVCLAPLYGEEPKFLQLVDFIEYYKLQGATFFHIYVRNVSNYDRILLDDYVRTGEVELIQVHDHYWRADFMWHRVQNNDCHFRSKFFSKWTAFVDIDERIEMKKYPELRIVDLLDQTTPNVSTLHFSTDWIIKNGLSPEKYINDNQLKNEMIFRKFTNTSTKTDTYKQPKCIIRPERIAVMSIHHPRAVYDNSKIAIVNYRIAAIRHYRNSFHKLFPGQINVMFEHGPWRETNIAPWISGNLTTNILNRVKYLFDIEIPPNDIQERWYDRECSKMSLEKIKV</sequence>
<dbReference type="EC" id="2.4.1.-" evidence="8"/>
<comment type="similarity">
    <text evidence="2 8">Belongs to the glycosyltransferase 92 family.</text>
</comment>
<evidence type="ECO:0000256" key="5">
    <source>
        <dbReference type="ARBA" id="ARBA00022692"/>
    </source>
</evidence>
<dbReference type="EMBL" id="CANHGI010000005">
    <property type="protein sequence ID" value="CAI5452989.1"/>
    <property type="molecule type" value="Genomic_DNA"/>
</dbReference>
<dbReference type="AlphaFoldDB" id="A0A9P1IXN7"/>
<feature type="transmembrane region" description="Helical" evidence="8">
    <location>
        <begin position="7"/>
        <end position="24"/>
    </location>
</feature>
<evidence type="ECO:0000256" key="8">
    <source>
        <dbReference type="RuleBase" id="RU366017"/>
    </source>
</evidence>
<accession>A0A9P1IXN7</accession>
<reference evidence="10" key="1">
    <citation type="submission" date="2022-11" db="EMBL/GenBank/DDBJ databases">
        <authorList>
            <person name="Kikuchi T."/>
        </authorList>
    </citation>
    <scope>NUCLEOTIDE SEQUENCE</scope>
    <source>
        <strain evidence="10">PS1010</strain>
    </source>
</reference>
<keyword evidence="7 8" id="KW-0472">Membrane</keyword>
<gene>
    <name evidence="9" type="ORF">CAMP_LOCUS15626</name>
    <name evidence="10" type="ORF">CAMP_LOCUS15628</name>
</gene>
<proteinExistence type="inferred from homology"/>
<evidence type="ECO:0000256" key="1">
    <source>
        <dbReference type="ARBA" id="ARBA00004167"/>
    </source>
</evidence>
<evidence type="ECO:0000313" key="10">
    <source>
        <dbReference type="EMBL" id="CAI5452991.1"/>
    </source>
</evidence>
<protein>
    <recommendedName>
        <fullName evidence="8">Glycosyltransferase family 92 protein</fullName>
        <ecNumber evidence="8">2.4.1.-</ecNumber>
    </recommendedName>
</protein>
<keyword evidence="11" id="KW-1185">Reference proteome</keyword>
<comment type="subcellular location">
    <subcellularLocation>
        <location evidence="1">Membrane</location>
        <topology evidence="1">Single-pass membrane protein</topology>
    </subcellularLocation>
</comment>
<keyword evidence="6 8" id="KW-1133">Transmembrane helix</keyword>
<organism evidence="10 11">
    <name type="scientific">Caenorhabditis angaria</name>
    <dbReference type="NCBI Taxonomy" id="860376"/>
    <lineage>
        <taxon>Eukaryota</taxon>
        <taxon>Metazoa</taxon>
        <taxon>Ecdysozoa</taxon>
        <taxon>Nematoda</taxon>
        <taxon>Chromadorea</taxon>
        <taxon>Rhabditida</taxon>
        <taxon>Rhabditina</taxon>
        <taxon>Rhabditomorpha</taxon>
        <taxon>Rhabditoidea</taxon>
        <taxon>Rhabditidae</taxon>
        <taxon>Peloderinae</taxon>
        <taxon>Caenorhabditis</taxon>
    </lineage>
</organism>
<dbReference type="OrthoDB" id="5801206at2759"/>
<keyword evidence="5 8" id="KW-0812">Transmembrane</keyword>
<keyword evidence="3 8" id="KW-0328">Glycosyltransferase</keyword>
<evidence type="ECO:0000256" key="4">
    <source>
        <dbReference type="ARBA" id="ARBA00022679"/>
    </source>
</evidence>
<name>A0A9P1IXN7_9PELO</name>
<dbReference type="EMBL" id="CANHGI010000005">
    <property type="protein sequence ID" value="CAI5452991.1"/>
    <property type="molecule type" value="Genomic_DNA"/>
</dbReference>
<evidence type="ECO:0000256" key="6">
    <source>
        <dbReference type="ARBA" id="ARBA00022989"/>
    </source>
</evidence>
<dbReference type="InterPro" id="IPR008166">
    <property type="entry name" value="Glyco_transf_92"/>
</dbReference>
<evidence type="ECO:0000313" key="9">
    <source>
        <dbReference type="EMBL" id="CAI5452989.1"/>
    </source>
</evidence>
<dbReference type="GO" id="GO:0005737">
    <property type="term" value="C:cytoplasm"/>
    <property type="evidence" value="ECO:0007669"/>
    <property type="project" value="TreeGrafter"/>
</dbReference>
<evidence type="ECO:0000256" key="3">
    <source>
        <dbReference type="ARBA" id="ARBA00022676"/>
    </source>
</evidence>